<comment type="caution">
    <text evidence="1">The sequence shown here is derived from an EMBL/GenBank/DDBJ whole genome shotgun (WGS) entry which is preliminary data.</text>
</comment>
<proteinExistence type="predicted"/>
<dbReference type="AlphaFoldDB" id="A0A0F9JIA5"/>
<protein>
    <submittedName>
        <fullName evidence="1">Uncharacterized protein</fullName>
    </submittedName>
</protein>
<organism evidence="1">
    <name type="scientific">marine sediment metagenome</name>
    <dbReference type="NCBI Taxonomy" id="412755"/>
    <lineage>
        <taxon>unclassified sequences</taxon>
        <taxon>metagenomes</taxon>
        <taxon>ecological metagenomes</taxon>
    </lineage>
</organism>
<accession>A0A0F9JIA5</accession>
<dbReference type="EMBL" id="LAZR01010016">
    <property type="protein sequence ID" value="KKM69283.1"/>
    <property type="molecule type" value="Genomic_DNA"/>
</dbReference>
<reference evidence="1" key="1">
    <citation type="journal article" date="2015" name="Nature">
        <title>Complex archaea that bridge the gap between prokaryotes and eukaryotes.</title>
        <authorList>
            <person name="Spang A."/>
            <person name="Saw J.H."/>
            <person name="Jorgensen S.L."/>
            <person name="Zaremba-Niedzwiedzka K."/>
            <person name="Martijn J."/>
            <person name="Lind A.E."/>
            <person name="van Eijk R."/>
            <person name="Schleper C."/>
            <person name="Guy L."/>
            <person name="Ettema T.J."/>
        </authorList>
    </citation>
    <scope>NUCLEOTIDE SEQUENCE</scope>
</reference>
<evidence type="ECO:0000313" key="1">
    <source>
        <dbReference type="EMBL" id="KKM69283.1"/>
    </source>
</evidence>
<name>A0A0F9JIA5_9ZZZZ</name>
<sequence length="34" mass="4130">MNFIKIFIHRFFSKRYIDLKVVEELNKKGIGVVF</sequence>
<gene>
    <name evidence="1" type="ORF">LCGC14_1452400</name>
</gene>